<dbReference type="PANTHER" id="PTHR24148:SF81">
    <property type="entry name" value="HETEROKARYON INCOMPATIBILITY DOMAIN-CONTAINING PROTEIN"/>
    <property type="match status" value="1"/>
</dbReference>
<dbReference type="PANTHER" id="PTHR24148">
    <property type="entry name" value="ANKYRIN REPEAT DOMAIN-CONTAINING PROTEIN 39 HOMOLOG-RELATED"/>
    <property type="match status" value="1"/>
</dbReference>
<feature type="domain" description="Heterokaryon incompatibility" evidence="1">
    <location>
        <begin position="172"/>
        <end position="304"/>
    </location>
</feature>
<reference evidence="2" key="1">
    <citation type="submission" date="2023-06" db="EMBL/GenBank/DDBJ databases">
        <title>Genome-scale phylogeny and comparative genomics of the fungal order Sordariales.</title>
        <authorList>
            <consortium name="Lawrence Berkeley National Laboratory"/>
            <person name="Hensen N."/>
            <person name="Bonometti L."/>
            <person name="Westerberg I."/>
            <person name="Brannstrom I.O."/>
            <person name="Guillou S."/>
            <person name="Cros-Aarteil S."/>
            <person name="Calhoun S."/>
            <person name="Haridas S."/>
            <person name="Kuo A."/>
            <person name="Mondo S."/>
            <person name="Pangilinan J."/>
            <person name="Riley R."/>
            <person name="LaButti K."/>
            <person name="Andreopoulos B."/>
            <person name="Lipzen A."/>
            <person name="Chen C."/>
            <person name="Yanf M."/>
            <person name="Daum C."/>
            <person name="Ng V."/>
            <person name="Clum A."/>
            <person name="Steindorff A."/>
            <person name="Ohm R."/>
            <person name="Martin F."/>
            <person name="Silar P."/>
            <person name="Natvig D."/>
            <person name="Lalanne C."/>
            <person name="Gautier V."/>
            <person name="Ament-velasquez S.L."/>
            <person name="Kruys A."/>
            <person name="Hutchinson M.I."/>
            <person name="Powell A.J."/>
            <person name="Barry K."/>
            <person name="Miller A.N."/>
            <person name="Grigoriev I.V."/>
            <person name="Debuchy R."/>
            <person name="Gladieux P."/>
            <person name="Thoren M.H."/>
            <person name="Johannesson H."/>
        </authorList>
    </citation>
    <scope>NUCLEOTIDE SEQUENCE</scope>
    <source>
        <strain evidence="2">SMH3391-2</strain>
    </source>
</reference>
<dbReference type="Proteomes" id="UP001174934">
    <property type="component" value="Unassembled WGS sequence"/>
</dbReference>
<protein>
    <submittedName>
        <fullName evidence="2">Heterokaryon incompatibility protein-domain-containing protein</fullName>
    </submittedName>
</protein>
<sequence length="876" mass="99432">MESWHDTPCNRPDVILVEGNPFCMSCGSLAAQYDIDTHQLAPAPPIPRGRRGDLMLSWPSSVSYVNTCYGADGRDVTSDVVEMLAATSTDFDASLGDDVNISSPNSLVLTAEQDTKVSSPTMQHLAGLANAEPSCELIGTDSIRILCLSQGEGSEPLHGTLKTYQRKYFPEYEALSYTWADANGVANRTGKIYLGNYWSIFPITSNCEAALRSLRLPTKERLIWVDSICINQSNTIERSHQVQLMPIIYATAQHVIIYIGNDKPYKDTIWLHMSLASASWNDEWRKVDEHLKRPYFFRSWIIQEIAVAKRASIVRFDGTSWHEWPIHKWSTMATMFLPWLKDISSLKYKTPNDLVDLVLDSWTAQASDPRDKIFSLLGLTLGAPADGLVADYSLSMEHIYTGFAAFAIKKLGMTEILKYAGGYENYGKSKSLPSWVPDWNLLSRSWGIMARIQYDNANITQKRAMYKLHIASDTMSPMGPPDVDRFNPPSHARFQVHGSTGALRLPGFKVAELPMNFPDHNSENELFHFDGLYLITAPPNADTQDSVFFLQGLDLPVILRRKVAGRNDIFTFIGMCHIMSKNMLYQKMYSHKRGSNGARWTYDLIDWSVLHIPPHDYTAGRTSEICTALRSISERNLKELVGWEIQLFKKLGRETHSIWRTVIQDKMGHSSRFLEQIPVGLILDDLKRAIKSQNDFWVSIGSQLEIFRQFSESLPESTRKLVSQSITELETKREAFQRALHEETANRYERPVFVEPRLGYDVNGMSFTIPVPLDQEFPSLFYCPKWYLYQPKGYQAWLDLLEQDYSCAVDLLRNATMGNMGEGDGGLIVAGRYKELYEAKLLEIDLAKRSMTMLIEEEKITSPILLPSGWEYVVIV</sequence>
<gene>
    <name evidence="2" type="ORF">B0T17DRAFT_10144</name>
</gene>
<name>A0AA39XIE6_9PEZI</name>
<dbReference type="Pfam" id="PF06985">
    <property type="entry name" value="HET"/>
    <property type="match status" value="1"/>
</dbReference>
<evidence type="ECO:0000313" key="2">
    <source>
        <dbReference type="EMBL" id="KAK0634588.1"/>
    </source>
</evidence>
<evidence type="ECO:0000313" key="3">
    <source>
        <dbReference type="Proteomes" id="UP001174934"/>
    </source>
</evidence>
<dbReference type="InterPro" id="IPR052895">
    <property type="entry name" value="HetReg/Transcr_Mod"/>
</dbReference>
<proteinExistence type="predicted"/>
<keyword evidence="3" id="KW-1185">Reference proteome</keyword>
<accession>A0AA39XIE6</accession>
<evidence type="ECO:0000259" key="1">
    <source>
        <dbReference type="Pfam" id="PF06985"/>
    </source>
</evidence>
<organism evidence="2 3">
    <name type="scientific">Bombardia bombarda</name>
    <dbReference type="NCBI Taxonomy" id="252184"/>
    <lineage>
        <taxon>Eukaryota</taxon>
        <taxon>Fungi</taxon>
        <taxon>Dikarya</taxon>
        <taxon>Ascomycota</taxon>
        <taxon>Pezizomycotina</taxon>
        <taxon>Sordariomycetes</taxon>
        <taxon>Sordariomycetidae</taxon>
        <taxon>Sordariales</taxon>
        <taxon>Lasiosphaeriaceae</taxon>
        <taxon>Bombardia</taxon>
    </lineage>
</organism>
<dbReference type="EMBL" id="JAULSR010000001">
    <property type="protein sequence ID" value="KAK0634588.1"/>
    <property type="molecule type" value="Genomic_DNA"/>
</dbReference>
<dbReference type="AlphaFoldDB" id="A0AA39XIE6"/>
<comment type="caution">
    <text evidence="2">The sequence shown here is derived from an EMBL/GenBank/DDBJ whole genome shotgun (WGS) entry which is preliminary data.</text>
</comment>
<dbReference type="InterPro" id="IPR010730">
    <property type="entry name" value="HET"/>
</dbReference>